<evidence type="ECO:0000259" key="6">
    <source>
        <dbReference type="Pfam" id="PF17389"/>
    </source>
</evidence>
<proteinExistence type="predicted"/>
<dbReference type="InterPro" id="IPR008928">
    <property type="entry name" value="6-hairpin_glycosidase_sf"/>
</dbReference>
<dbReference type="Gene3D" id="2.60.420.10">
    <property type="entry name" value="Maltose phosphorylase, domain 3"/>
    <property type="match status" value="1"/>
</dbReference>
<dbReference type="SUPFAM" id="SSF48208">
    <property type="entry name" value="Six-hairpin glycosidases"/>
    <property type="match status" value="1"/>
</dbReference>
<dbReference type="Pfam" id="PF25788">
    <property type="entry name" value="Ig_Rha78A_N"/>
    <property type="match status" value="1"/>
</dbReference>
<protein>
    <recommendedName>
        <fullName evidence="2">alpha-L-rhamnosidase</fullName>
        <ecNumber evidence="2">3.2.1.40</ecNumber>
    </recommendedName>
</protein>
<dbReference type="Pfam" id="PF05592">
    <property type="entry name" value="Bac_rhamnosid"/>
    <property type="match status" value="1"/>
</dbReference>
<dbReference type="Pfam" id="PF08531">
    <property type="entry name" value="Bac_rhamnosid_N"/>
    <property type="match status" value="1"/>
</dbReference>
<dbReference type="InterPro" id="IPR035398">
    <property type="entry name" value="Bac_rhamnosid_C"/>
</dbReference>
<organism evidence="8 9">
    <name type="scientific">Roseburia lenta</name>
    <dbReference type="NCBI Taxonomy" id="2763061"/>
    <lineage>
        <taxon>Bacteria</taxon>
        <taxon>Bacillati</taxon>
        <taxon>Bacillota</taxon>
        <taxon>Clostridia</taxon>
        <taxon>Lachnospirales</taxon>
        <taxon>Lachnospiraceae</taxon>
        <taxon>Roseburia</taxon>
    </lineage>
</organism>
<dbReference type="PIRSF" id="PIRSF010631">
    <property type="entry name" value="A-rhamnsds"/>
    <property type="match status" value="1"/>
</dbReference>
<dbReference type="Gene3D" id="2.60.120.260">
    <property type="entry name" value="Galactose-binding domain-like"/>
    <property type="match status" value="2"/>
</dbReference>
<dbReference type="InterPro" id="IPR013737">
    <property type="entry name" value="Bac_rhamnosid_N"/>
</dbReference>
<comment type="catalytic activity">
    <reaction evidence="1">
        <text>Hydrolysis of terminal non-reducing alpha-L-rhamnose residues in alpha-L-rhamnosides.</text>
        <dbReference type="EC" id="3.2.1.40"/>
    </reaction>
</comment>
<evidence type="ECO:0000313" key="9">
    <source>
        <dbReference type="Proteomes" id="UP000643810"/>
    </source>
</evidence>
<evidence type="ECO:0000259" key="4">
    <source>
        <dbReference type="Pfam" id="PF05592"/>
    </source>
</evidence>
<gene>
    <name evidence="8" type="ORF">H8R94_10170</name>
</gene>
<feature type="domain" description="Alpha-L-rhamnosidase six-hairpin glycosidase" evidence="6">
    <location>
        <begin position="419"/>
        <end position="764"/>
    </location>
</feature>
<evidence type="ECO:0000256" key="3">
    <source>
        <dbReference type="ARBA" id="ARBA00022801"/>
    </source>
</evidence>
<feature type="domain" description="Alpha-L-rhamnosidase concanavalin-like" evidence="4">
    <location>
        <begin position="309"/>
        <end position="414"/>
    </location>
</feature>
<dbReference type="PANTHER" id="PTHR33307">
    <property type="entry name" value="ALPHA-RHAMNOSIDASE (EUROFUNG)"/>
    <property type="match status" value="1"/>
</dbReference>
<accession>A0ABR7GI51</accession>
<dbReference type="EC" id="3.2.1.40" evidence="2"/>
<evidence type="ECO:0000256" key="2">
    <source>
        <dbReference type="ARBA" id="ARBA00012652"/>
    </source>
</evidence>
<dbReference type="InterPro" id="IPR012341">
    <property type="entry name" value="6hp_glycosidase-like_sf"/>
</dbReference>
<evidence type="ECO:0000259" key="7">
    <source>
        <dbReference type="Pfam" id="PF17390"/>
    </source>
</evidence>
<dbReference type="InterPro" id="IPR013783">
    <property type="entry name" value="Ig-like_fold"/>
</dbReference>
<dbReference type="RefSeq" id="WP_186854589.1">
    <property type="nucleotide sequence ID" value="NZ_JACOPG010000004.1"/>
</dbReference>
<dbReference type="Proteomes" id="UP000643810">
    <property type="component" value="Unassembled WGS sequence"/>
</dbReference>
<dbReference type="EMBL" id="JACOPG010000004">
    <property type="protein sequence ID" value="MBC5686965.1"/>
    <property type="molecule type" value="Genomic_DNA"/>
</dbReference>
<evidence type="ECO:0000313" key="8">
    <source>
        <dbReference type="EMBL" id="MBC5686965.1"/>
    </source>
</evidence>
<evidence type="ECO:0000259" key="5">
    <source>
        <dbReference type="Pfam" id="PF08531"/>
    </source>
</evidence>
<reference evidence="8 9" key="1">
    <citation type="submission" date="2020-08" db="EMBL/GenBank/DDBJ databases">
        <title>Genome public.</title>
        <authorList>
            <person name="Liu C."/>
            <person name="Sun Q."/>
        </authorList>
    </citation>
    <scope>NUCLEOTIDE SEQUENCE [LARGE SCALE GENOMIC DNA]</scope>
    <source>
        <strain evidence="8 9">NSJ-9</strain>
    </source>
</reference>
<dbReference type="Pfam" id="PF17390">
    <property type="entry name" value="Bac_rhamnosid_C"/>
    <property type="match status" value="1"/>
</dbReference>
<dbReference type="Gene3D" id="2.60.40.10">
    <property type="entry name" value="Immunoglobulins"/>
    <property type="match status" value="1"/>
</dbReference>
<name>A0ABR7GI51_9FIRM</name>
<dbReference type="Gene3D" id="1.50.10.10">
    <property type="match status" value="1"/>
</dbReference>
<dbReference type="Pfam" id="PF17389">
    <property type="entry name" value="Bac_rhamnosid6H"/>
    <property type="match status" value="1"/>
</dbReference>
<evidence type="ECO:0000256" key="1">
    <source>
        <dbReference type="ARBA" id="ARBA00001445"/>
    </source>
</evidence>
<dbReference type="GO" id="GO:0016787">
    <property type="term" value="F:hydrolase activity"/>
    <property type="evidence" value="ECO:0007669"/>
    <property type="project" value="UniProtKB-KW"/>
</dbReference>
<feature type="domain" description="Bacterial alpha-L-rhamnosidase N-terminal" evidence="5">
    <location>
        <begin position="134"/>
        <end position="298"/>
    </location>
</feature>
<dbReference type="InterPro" id="IPR008902">
    <property type="entry name" value="Rhamnosid_concanavalin"/>
</dbReference>
<keyword evidence="9" id="KW-1185">Reference proteome</keyword>
<feature type="domain" description="Alpha-L-rhamnosidase C-terminal" evidence="7">
    <location>
        <begin position="766"/>
        <end position="838"/>
    </location>
</feature>
<comment type="caution">
    <text evidence="8">The sequence shown here is derived from an EMBL/GenBank/DDBJ whole genome shotgun (WGS) entry which is preliminary data.</text>
</comment>
<sequence length="922" mass="103457">MRLYDVTVEYQKEPIGIDVCPRFSWKLESQEENTYQKSYEISVAKEGKSVWSSGRVENGQSLFVTYEGSALEAFSHYDVNICVWDNHGNAAETTTFFETGLMSEDNWEGVWITTKEELPAVKTFSKEVCLQKGKKLRQARIYASALGVYDLEIDGKKMGDAYLAPGWTSYGNRVQYQTYDVTDELQEKSLVSLVVGNGWYAGYLNGEGEHHLYGKKTACIAMIRITYEDGSVDVMGTDASWLVSENAIRSSEIYMGETLDLTLPLSENYAGDSQAVLLEKDAIPKRLLSQEAEPIRITKRFPVVQKILTPKGELVFDFGQNMAGLVEVELPPLSLLTGEKKEIRITHGEALDKDGNFYNENYRTARSKDLYRYGEGDVGKKVMPHFTYHGFRYICVEGVDSSVDPKYFTACAMHSDMHKAGTMTTSNRLVNRLIQNIEWGQRSNFFDIPTDCPQRDERLGWTGDAMIFSKTAMQNFNAGLFFKKWLRDVAVESDAKTGIPQIVPNVVKGSMGTSIWSDCATVIPWNLYMTYGDTGVLADQYDNMRLWVDWIFGQCQGEVLWMHGFQRGDWLALDSDESLHLMSGGTDKNLVANVFYAYSTKIVCDTAHILGKEEDAKIYDGRYQAIADAILREYVTATGRLVSETQTACALLLYFDLVEGAKKERIVQTLEQNLKQHKNKLTTGFVGTAYLCHALSENGLHDLAAELLLNEDYPGWLYAVKMGATTIWERWNSVLPDGTFDTSGMNSLNHYTYGSIGDWLYRKVAGITPTSAGYASFDIRPYLTKGLEEVQASLETMYGSICVHTICKDGQIQVDVKVPVNTTATLYLPEKEDALVLGSGQYHYVYETNTVLIAGRYNMNTKFRDMVEDPAAKAILDAALPGMLDGPMASFILNQSPNEMLAYDAGKKDMFEQIIGQLNQSV</sequence>
<dbReference type="InterPro" id="IPR035396">
    <property type="entry name" value="Bac_rhamnosid6H"/>
</dbReference>
<keyword evidence="3 8" id="KW-0378">Hydrolase</keyword>
<dbReference type="PANTHER" id="PTHR33307:SF6">
    <property type="entry name" value="ALPHA-RHAMNOSIDASE (EUROFUNG)-RELATED"/>
    <property type="match status" value="1"/>
</dbReference>
<dbReference type="InterPro" id="IPR016007">
    <property type="entry name" value="Alpha_rhamnosid"/>
</dbReference>